<proteinExistence type="inferred from homology"/>
<keyword evidence="6 9" id="KW-1133">Transmembrane helix</keyword>
<dbReference type="Proteomes" id="UP001458880">
    <property type="component" value="Unassembled WGS sequence"/>
</dbReference>
<dbReference type="PANTHER" id="PTHR21304">
    <property type="entry name" value="MICOS COMPLEX SUBUNIT MIC10"/>
    <property type="match status" value="1"/>
</dbReference>
<evidence type="ECO:0000313" key="10">
    <source>
        <dbReference type="EMBL" id="KAK9743795.1"/>
    </source>
</evidence>
<dbReference type="AlphaFoldDB" id="A0AAW1MCD2"/>
<dbReference type="PANTHER" id="PTHR21304:SF0">
    <property type="entry name" value="MICOS COMPLEX SUBUNIT MIC10"/>
    <property type="match status" value="1"/>
</dbReference>
<sequence length="87" mass="9455">MEAAPVVFAEDELGQRFDRCLTDTVLKFGGGLFLGTVFSFLFFKKRRWPIILGGGFGLGMAYSNCETALNDALANSAPNTESNKLCP</sequence>
<dbReference type="EMBL" id="JASPKY010000066">
    <property type="protein sequence ID" value="KAK9743795.1"/>
    <property type="molecule type" value="Genomic_DNA"/>
</dbReference>
<keyword evidence="5 9" id="KW-0999">Mitochondrion inner membrane</keyword>
<comment type="subunit">
    <text evidence="9">Component of the mitochondrial contact site and cristae organizing system (MICOS) complex.</text>
</comment>
<dbReference type="GO" id="GO:0061617">
    <property type="term" value="C:MICOS complex"/>
    <property type="evidence" value="ECO:0007669"/>
    <property type="project" value="UniProtKB-UniRule"/>
</dbReference>
<dbReference type="InterPro" id="IPR007512">
    <property type="entry name" value="Mic10"/>
</dbReference>
<comment type="similarity">
    <text evidence="3 9">Belongs to the MICOS complex subunit Mic10 family.</text>
</comment>
<comment type="subcellular location">
    <subcellularLocation>
        <location evidence="2 9">Mitochondrion inner membrane</location>
        <topology evidence="2 9">Single-pass membrane protein</topology>
    </subcellularLocation>
</comment>
<evidence type="ECO:0000256" key="6">
    <source>
        <dbReference type="ARBA" id="ARBA00022989"/>
    </source>
</evidence>
<evidence type="ECO:0000256" key="4">
    <source>
        <dbReference type="ARBA" id="ARBA00022692"/>
    </source>
</evidence>
<keyword evidence="11" id="KW-1185">Reference proteome</keyword>
<gene>
    <name evidence="10" type="ORF">QE152_g8346</name>
</gene>
<dbReference type="Pfam" id="PF04418">
    <property type="entry name" value="DUF543"/>
    <property type="match status" value="1"/>
</dbReference>
<evidence type="ECO:0000256" key="9">
    <source>
        <dbReference type="RuleBase" id="RU363011"/>
    </source>
</evidence>
<accession>A0AAW1MCD2</accession>
<evidence type="ECO:0000256" key="1">
    <source>
        <dbReference type="ARBA" id="ARBA00002689"/>
    </source>
</evidence>
<comment type="function">
    <text evidence="1 9">Component of the MICOS complex, a large protein complex of the mitochondrial inner membrane that plays crucial roles in the maintenance of crista junctions, inner membrane architecture, and formation of contact sites to the outer membrane.</text>
</comment>
<protein>
    <recommendedName>
        <fullName evidence="9">MICOS complex subunit MIC10</fullName>
    </recommendedName>
</protein>
<keyword evidence="4 9" id="KW-0812">Transmembrane</keyword>
<evidence type="ECO:0000256" key="8">
    <source>
        <dbReference type="ARBA" id="ARBA00023136"/>
    </source>
</evidence>
<comment type="caution">
    <text evidence="10">The sequence shown here is derived from an EMBL/GenBank/DDBJ whole genome shotgun (WGS) entry which is preliminary data.</text>
</comment>
<organism evidence="10 11">
    <name type="scientific">Popillia japonica</name>
    <name type="common">Japanese beetle</name>
    <dbReference type="NCBI Taxonomy" id="7064"/>
    <lineage>
        <taxon>Eukaryota</taxon>
        <taxon>Metazoa</taxon>
        <taxon>Ecdysozoa</taxon>
        <taxon>Arthropoda</taxon>
        <taxon>Hexapoda</taxon>
        <taxon>Insecta</taxon>
        <taxon>Pterygota</taxon>
        <taxon>Neoptera</taxon>
        <taxon>Endopterygota</taxon>
        <taxon>Coleoptera</taxon>
        <taxon>Polyphaga</taxon>
        <taxon>Scarabaeiformia</taxon>
        <taxon>Scarabaeidae</taxon>
        <taxon>Rutelinae</taxon>
        <taxon>Popillia</taxon>
    </lineage>
</organism>
<name>A0AAW1MCD2_POPJA</name>
<evidence type="ECO:0000256" key="5">
    <source>
        <dbReference type="ARBA" id="ARBA00022792"/>
    </source>
</evidence>
<evidence type="ECO:0000256" key="7">
    <source>
        <dbReference type="ARBA" id="ARBA00023128"/>
    </source>
</evidence>
<evidence type="ECO:0000256" key="2">
    <source>
        <dbReference type="ARBA" id="ARBA00004434"/>
    </source>
</evidence>
<evidence type="ECO:0000256" key="3">
    <source>
        <dbReference type="ARBA" id="ARBA00006792"/>
    </source>
</evidence>
<feature type="transmembrane region" description="Helical" evidence="9">
    <location>
        <begin position="25"/>
        <end position="43"/>
    </location>
</feature>
<keyword evidence="7 9" id="KW-0496">Mitochondrion</keyword>
<keyword evidence="8 9" id="KW-0472">Membrane</keyword>
<reference evidence="10 11" key="1">
    <citation type="journal article" date="2024" name="BMC Genomics">
        <title>De novo assembly and annotation of Popillia japonica's genome with initial clues to its potential as an invasive pest.</title>
        <authorList>
            <person name="Cucini C."/>
            <person name="Boschi S."/>
            <person name="Funari R."/>
            <person name="Cardaioli E."/>
            <person name="Iannotti N."/>
            <person name="Marturano G."/>
            <person name="Paoli F."/>
            <person name="Bruttini M."/>
            <person name="Carapelli A."/>
            <person name="Frati F."/>
            <person name="Nardi F."/>
        </authorList>
    </citation>
    <scope>NUCLEOTIDE SEQUENCE [LARGE SCALE GENOMIC DNA]</scope>
    <source>
        <strain evidence="10">DMR45628</strain>
    </source>
</reference>
<evidence type="ECO:0000313" key="11">
    <source>
        <dbReference type="Proteomes" id="UP001458880"/>
    </source>
</evidence>